<organism evidence="2 3">
    <name type="scientific">Lentinula boryana</name>
    <dbReference type="NCBI Taxonomy" id="40481"/>
    <lineage>
        <taxon>Eukaryota</taxon>
        <taxon>Fungi</taxon>
        <taxon>Dikarya</taxon>
        <taxon>Basidiomycota</taxon>
        <taxon>Agaricomycotina</taxon>
        <taxon>Agaricomycetes</taxon>
        <taxon>Agaricomycetidae</taxon>
        <taxon>Agaricales</taxon>
        <taxon>Marasmiineae</taxon>
        <taxon>Omphalotaceae</taxon>
        <taxon>Lentinula</taxon>
    </lineage>
</organism>
<keyword evidence="3" id="KW-1185">Reference proteome</keyword>
<accession>A0ABQ8PW75</accession>
<reference evidence="2" key="1">
    <citation type="submission" date="2022-08" db="EMBL/GenBank/DDBJ databases">
        <authorList>
            <consortium name="DOE Joint Genome Institute"/>
            <person name="Min B."/>
            <person name="Riley R."/>
            <person name="Sierra-Patev S."/>
            <person name="Naranjo-Ortiz M."/>
            <person name="Looney B."/>
            <person name="Konkel Z."/>
            <person name="Slot J.C."/>
            <person name="Sakamoto Y."/>
            <person name="Steenwyk J.L."/>
            <person name="Rokas A."/>
            <person name="Carro J."/>
            <person name="Camarero S."/>
            <person name="Ferreira P."/>
            <person name="Molpeceres G."/>
            <person name="Ruiz-Duenas F.J."/>
            <person name="Serrano A."/>
            <person name="Henrissat B."/>
            <person name="Drula E."/>
            <person name="Hughes K.W."/>
            <person name="Mata J.L."/>
            <person name="Ishikawa N.K."/>
            <person name="Vargas-Isla R."/>
            <person name="Ushijima S."/>
            <person name="Smith C.A."/>
            <person name="Ahrendt S."/>
            <person name="Andreopoulos W."/>
            <person name="He G."/>
            <person name="Labutti K."/>
            <person name="Lipzen A."/>
            <person name="Ng V."/>
            <person name="Sandor L."/>
            <person name="Barry K."/>
            <person name="Martinez A.T."/>
            <person name="Xiao Y."/>
            <person name="Gibbons J.G."/>
            <person name="Terashima K."/>
            <person name="Hibbett D.S."/>
            <person name="Grigoriev I.V."/>
        </authorList>
    </citation>
    <scope>NUCLEOTIDE SEQUENCE</scope>
    <source>
        <strain evidence="2">TFB10827</strain>
    </source>
</reference>
<feature type="compositionally biased region" description="Acidic residues" evidence="1">
    <location>
        <begin position="26"/>
        <end position="37"/>
    </location>
</feature>
<feature type="non-terminal residue" evidence="2">
    <location>
        <position position="1"/>
    </location>
</feature>
<feature type="compositionally biased region" description="Basic and acidic residues" evidence="1">
    <location>
        <begin position="1"/>
        <end position="25"/>
    </location>
</feature>
<sequence length="207" mass="23110">RNDTSAEREKGRKVEVMGEVNKHDNESDDDEDDDQTDDLFPAALLDLSINKNTAANRVLQSMYTITAWLVSSNSLSTRARNLIGKEMKVNMYCCPEVQPMKYDVAMKAQLNDLFPKLGLLTGQRNFQKLASRCGKAKVHAEAALMAWIYGNDHSEAFGMDVAIAVNLVDSHSRESSEASEDLEEIQLGPDPELDRVLAEYIRSKKGL</sequence>
<evidence type="ECO:0000313" key="3">
    <source>
        <dbReference type="Proteomes" id="UP001163828"/>
    </source>
</evidence>
<dbReference type="EMBL" id="MU791635">
    <property type="protein sequence ID" value="KAJ3990695.1"/>
    <property type="molecule type" value="Genomic_DNA"/>
</dbReference>
<evidence type="ECO:0000313" key="2">
    <source>
        <dbReference type="EMBL" id="KAJ3990695.1"/>
    </source>
</evidence>
<name>A0ABQ8PW75_9AGAR</name>
<dbReference type="Proteomes" id="UP001163828">
    <property type="component" value="Unassembled WGS sequence"/>
</dbReference>
<evidence type="ECO:0000256" key="1">
    <source>
        <dbReference type="SAM" id="MobiDB-lite"/>
    </source>
</evidence>
<feature type="region of interest" description="Disordered" evidence="1">
    <location>
        <begin position="1"/>
        <end position="37"/>
    </location>
</feature>
<gene>
    <name evidence="2" type="ORF">F5050DRAFT_1716696</name>
</gene>
<proteinExistence type="predicted"/>
<protein>
    <submittedName>
        <fullName evidence="2">Uncharacterized protein</fullName>
    </submittedName>
</protein>
<comment type="caution">
    <text evidence="2">The sequence shown here is derived from an EMBL/GenBank/DDBJ whole genome shotgun (WGS) entry which is preliminary data.</text>
</comment>